<protein>
    <submittedName>
        <fullName evidence="2">Protein disulfide-isomerase a6</fullName>
    </submittedName>
</protein>
<dbReference type="EMBL" id="JANTQA010000015">
    <property type="protein sequence ID" value="KAJ3448253.1"/>
    <property type="molecule type" value="Genomic_DNA"/>
</dbReference>
<sequence>MRKYDIKGFLTMKIFAPVSKNSPNTEKKVIPFERQSTINSISQFVLSYLPNYVDGVEQEDCPVAEQLAEKFGIEVFPKLLLIVEDSTQLIELFDQKLSLQSIHTFLQKYVTNDQKDEEEANEENIFNKNENNETNKQKEQEKIVYINEIGFEKYEELCTGAVRGFCVVGLFDKDDQESIHIYEKIAIKFYKDKLFTFSFLNEEKENEKIKNQIREMTGKDKIDYKIIVIRPKRSRWTIFDGVFANEIQLQTFFEKITTGDIRFKNSQIKDEKIQNDKENVKEL</sequence>
<gene>
    <name evidence="2" type="ORF">M0812_00732</name>
</gene>
<accession>A0AAV8A1U5</accession>
<feature type="domain" description="PDIA6-like C-terminal thioredoxin-like" evidence="1">
    <location>
        <begin position="137"/>
        <end position="260"/>
    </location>
</feature>
<name>A0AAV8A1U5_9EUKA</name>
<evidence type="ECO:0000313" key="2">
    <source>
        <dbReference type="EMBL" id="KAJ3448253.1"/>
    </source>
</evidence>
<evidence type="ECO:0000313" key="3">
    <source>
        <dbReference type="Proteomes" id="UP001146793"/>
    </source>
</evidence>
<evidence type="ECO:0000259" key="1">
    <source>
        <dbReference type="Pfam" id="PF24541"/>
    </source>
</evidence>
<dbReference type="InterPro" id="IPR057305">
    <property type="entry name" value="Thioredox_PDIA6_C"/>
</dbReference>
<comment type="caution">
    <text evidence="2">The sequence shown here is derived from an EMBL/GenBank/DDBJ whole genome shotgun (WGS) entry which is preliminary data.</text>
</comment>
<dbReference type="Pfam" id="PF24541">
    <property type="entry name" value="Thioredox_PDIA6_C"/>
    <property type="match status" value="1"/>
</dbReference>
<organism evidence="2 3">
    <name type="scientific">Anaeramoeba flamelloides</name>
    <dbReference type="NCBI Taxonomy" id="1746091"/>
    <lineage>
        <taxon>Eukaryota</taxon>
        <taxon>Metamonada</taxon>
        <taxon>Anaeramoebidae</taxon>
        <taxon>Anaeramoeba</taxon>
    </lineage>
</organism>
<dbReference type="AlphaFoldDB" id="A0AAV8A1U5"/>
<proteinExistence type="predicted"/>
<reference evidence="2" key="1">
    <citation type="submission" date="2022-08" db="EMBL/GenBank/DDBJ databases">
        <title>Novel sulphate-reducing endosymbionts in the free-living metamonad Anaeramoeba.</title>
        <authorList>
            <person name="Jerlstrom-Hultqvist J."/>
            <person name="Cepicka I."/>
            <person name="Gallot-Lavallee L."/>
            <person name="Salas-Leiva D."/>
            <person name="Curtis B.A."/>
            <person name="Zahonova K."/>
            <person name="Pipaliya S."/>
            <person name="Dacks J."/>
            <person name="Roger A.J."/>
        </authorList>
    </citation>
    <scope>NUCLEOTIDE SEQUENCE</scope>
    <source>
        <strain evidence="2">Busselton2</strain>
    </source>
</reference>
<dbReference type="Proteomes" id="UP001146793">
    <property type="component" value="Unassembled WGS sequence"/>
</dbReference>